<dbReference type="Pfam" id="PF10178">
    <property type="entry name" value="PAC3"/>
    <property type="match status" value="1"/>
</dbReference>
<proteinExistence type="predicted"/>
<dbReference type="HOGENOM" id="CLU_1899000_0_0_1"/>
<dbReference type="InterPro" id="IPR018788">
    <property type="entry name" value="Proteasome_assmbl_chp_3"/>
</dbReference>
<dbReference type="Proteomes" id="UP000001568">
    <property type="component" value="Chromosome 20"/>
</dbReference>
<evidence type="ECO:0000313" key="1">
    <source>
        <dbReference type="EMBL" id="ABP00832.1"/>
    </source>
</evidence>
<dbReference type="KEGG" id="olu:OSTLU_29413"/>
<protein>
    <submittedName>
        <fullName evidence="1">Uncharacterized protein</fullName>
    </submittedName>
</protein>
<organism evidence="1 2">
    <name type="scientific">Ostreococcus lucimarinus (strain CCE9901)</name>
    <dbReference type="NCBI Taxonomy" id="436017"/>
    <lineage>
        <taxon>Eukaryota</taxon>
        <taxon>Viridiplantae</taxon>
        <taxon>Chlorophyta</taxon>
        <taxon>Mamiellophyceae</taxon>
        <taxon>Mamiellales</taxon>
        <taxon>Bathycoccaceae</taxon>
        <taxon>Ostreococcus</taxon>
    </lineage>
</organism>
<name>A4SAX6_OSTLU</name>
<dbReference type="Gramene" id="ABP00832">
    <property type="protein sequence ID" value="ABP00832"/>
    <property type="gene ID" value="OSTLU_29413"/>
</dbReference>
<dbReference type="eggNOG" id="KOG4828">
    <property type="taxonomic scope" value="Eukaryota"/>
</dbReference>
<dbReference type="EMBL" id="CP000600">
    <property type="protein sequence ID" value="ABP00832.1"/>
    <property type="molecule type" value="Genomic_DNA"/>
</dbReference>
<keyword evidence="2" id="KW-1185">Reference proteome</keyword>
<dbReference type="InterPro" id="IPR053720">
    <property type="entry name" value="Psm_Assembly_Chaperone"/>
</dbReference>
<dbReference type="RefSeq" id="XP_001422515.1">
    <property type="nucleotide sequence ID" value="XM_001422478.1"/>
</dbReference>
<dbReference type="STRING" id="436017.A4SAX6"/>
<accession>A4SAX6</accession>
<dbReference type="OrthoDB" id="5839at2759"/>
<reference evidence="1 2" key="1">
    <citation type="journal article" date="2007" name="Proc. Natl. Acad. Sci. U.S.A.">
        <title>The tiny eukaryote Ostreococcus provides genomic insights into the paradox of plankton speciation.</title>
        <authorList>
            <person name="Palenik B."/>
            <person name="Grimwood J."/>
            <person name="Aerts A."/>
            <person name="Rouze P."/>
            <person name="Salamov A."/>
            <person name="Putnam N."/>
            <person name="Dupont C."/>
            <person name="Jorgensen R."/>
            <person name="Derelle E."/>
            <person name="Rombauts S."/>
            <person name="Zhou K."/>
            <person name="Otillar R."/>
            <person name="Merchant S.S."/>
            <person name="Podell S."/>
            <person name="Gaasterland T."/>
            <person name="Napoli C."/>
            <person name="Gendler K."/>
            <person name="Manuell A."/>
            <person name="Tai V."/>
            <person name="Vallon O."/>
            <person name="Piganeau G."/>
            <person name="Jancek S."/>
            <person name="Heijde M."/>
            <person name="Jabbari K."/>
            <person name="Bowler C."/>
            <person name="Lohr M."/>
            <person name="Robbens S."/>
            <person name="Werner G."/>
            <person name="Dubchak I."/>
            <person name="Pazour G.J."/>
            <person name="Ren Q."/>
            <person name="Paulsen I."/>
            <person name="Delwiche C."/>
            <person name="Schmutz J."/>
            <person name="Rokhsar D."/>
            <person name="Van de Peer Y."/>
            <person name="Moreau H."/>
            <person name="Grigoriev I.V."/>
        </authorList>
    </citation>
    <scope>NUCLEOTIDE SEQUENCE [LARGE SCALE GENOMIC DNA]</scope>
    <source>
        <strain evidence="1 2">CCE9901</strain>
    </source>
</reference>
<dbReference type="Gene3D" id="3.30.230.90">
    <property type="match status" value="1"/>
</dbReference>
<sequence length="154" mass="16547">MFPPRAGQCACVIDGAHTEFLITEYADRVLVVATQIGKLGTVFHLSRSQSVELSDPSYEDDGETMDDATASMDTVIARTVIGRRDDDALRACARRIADVLFTEGLEKPIVCALGLRSDASLEAKRAVARVAVERGRELLAASRAAEGSGSRSFD</sequence>
<gene>
    <name evidence="1" type="ORF">OSTLU_29413</name>
</gene>
<dbReference type="GO" id="GO:0043248">
    <property type="term" value="P:proteasome assembly"/>
    <property type="evidence" value="ECO:0007669"/>
    <property type="project" value="InterPro"/>
</dbReference>
<dbReference type="PANTHER" id="PTHR31051">
    <property type="entry name" value="PROTEASOME ASSEMBLY CHAPERONE 3"/>
    <property type="match status" value="1"/>
</dbReference>
<evidence type="ECO:0000313" key="2">
    <source>
        <dbReference type="Proteomes" id="UP000001568"/>
    </source>
</evidence>
<dbReference type="PANTHER" id="PTHR31051:SF1">
    <property type="entry name" value="PROTEASOME ASSEMBLY CHAPERONE 3"/>
    <property type="match status" value="1"/>
</dbReference>
<dbReference type="AlphaFoldDB" id="A4SAX6"/>
<dbReference type="OMA" id="HTEFLIT"/>
<dbReference type="GeneID" id="5006573"/>